<name>A0AAW7XIL8_9GAMM</name>
<dbReference type="InterPro" id="IPR046575">
    <property type="entry name" value="DUF6635"/>
</dbReference>
<proteinExistence type="predicted"/>
<organism evidence="2 3">
    <name type="scientific">Neptunomonas phycophila</name>
    <dbReference type="NCBI Taxonomy" id="1572645"/>
    <lineage>
        <taxon>Bacteria</taxon>
        <taxon>Pseudomonadati</taxon>
        <taxon>Pseudomonadota</taxon>
        <taxon>Gammaproteobacteria</taxon>
        <taxon>Oceanospirillales</taxon>
        <taxon>Oceanospirillaceae</taxon>
        <taxon>Neptunomonas</taxon>
    </lineage>
</organism>
<dbReference type="EMBL" id="JAUOPG010000007">
    <property type="protein sequence ID" value="MDO6454271.1"/>
    <property type="molecule type" value="Genomic_DNA"/>
</dbReference>
<keyword evidence="1" id="KW-0472">Membrane</keyword>
<comment type="caution">
    <text evidence="2">The sequence shown here is derived from an EMBL/GenBank/DDBJ whole genome shotgun (WGS) entry which is preliminary data.</text>
</comment>
<gene>
    <name evidence="2" type="ORF">Q4490_11925</name>
</gene>
<evidence type="ECO:0000256" key="1">
    <source>
        <dbReference type="SAM" id="Phobius"/>
    </source>
</evidence>
<dbReference type="RefSeq" id="WP_303550805.1">
    <property type="nucleotide sequence ID" value="NZ_JAUOPG010000007.1"/>
</dbReference>
<protein>
    <submittedName>
        <fullName evidence="2">Uncharacterized protein</fullName>
    </submittedName>
</protein>
<dbReference type="Proteomes" id="UP001169862">
    <property type="component" value="Unassembled WGS sequence"/>
</dbReference>
<accession>A0AAW7XIL8</accession>
<feature type="transmembrane region" description="Helical" evidence="1">
    <location>
        <begin position="200"/>
        <end position="220"/>
    </location>
</feature>
<evidence type="ECO:0000313" key="2">
    <source>
        <dbReference type="EMBL" id="MDO6454271.1"/>
    </source>
</evidence>
<keyword evidence="1" id="KW-0812">Transmembrane</keyword>
<dbReference type="Pfam" id="PF20340">
    <property type="entry name" value="DUF6635"/>
    <property type="match status" value="2"/>
</dbReference>
<dbReference type="AlphaFoldDB" id="A0AAW7XIL8"/>
<sequence length="319" mass="35123">MDTQVEQKQAIEAAIQRGVDSYFAQCHARIPSFIRQHFGWPGAIATNKVAWGWDLLRAPLNLFWAPIYALVCLIRFLLKSAFPNQCVAVWCVKKLARTPSGLTTQVQIHIANLIKQGLLGGDGQSRQLDDYILEELRALYNAQSPNGLTDQQLNRTLEPLISEALDQYQVTRTASADITNSLSCTLLGAFTFQKFTPGGMGIAFIVASLVSKAVAARDFIFGETLGTVYFSIFPPEPSLAFTAAVMAIVMAILAAFAALSGVIIDPVQAVTGLHQRRLVKMLDDLKHDLLNETQGSFRPKDQFVARLMDSFDMIKSSLL</sequence>
<keyword evidence="1" id="KW-1133">Transmembrane helix</keyword>
<evidence type="ECO:0000313" key="3">
    <source>
        <dbReference type="Proteomes" id="UP001169862"/>
    </source>
</evidence>
<reference evidence="2" key="1">
    <citation type="submission" date="2023-07" db="EMBL/GenBank/DDBJ databases">
        <title>Genome content predicts the carbon catabolic preferences of heterotrophic bacteria.</title>
        <authorList>
            <person name="Gralka M."/>
        </authorList>
    </citation>
    <scope>NUCLEOTIDE SEQUENCE</scope>
    <source>
        <strain evidence="2">I2M16</strain>
    </source>
</reference>
<feature type="transmembrane region" description="Helical" evidence="1">
    <location>
        <begin position="240"/>
        <end position="264"/>
    </location>
</feature>